<dbReference type="AlphaFoldDB" id="A0A1X7TYK9"/>
<proteinExistence type="predicted"/>
<reference evidence="1" key="1">
    <citation type="submission" date="2017-05" db="UniProtKB">
        <authorList>
            <consortium name="EnsemblMetazoa"/>
        </authorList>
    </citation>
    <scope>IDENTIFICATION</scope>
</reference>
<evidence type="ECO:0000313" key="1">
    <source>
        <dbReference type="EnsemblMetazoa" id="Aqu2.1.20594_001"/>
    </source>
</evidence>
<name>A0A1X7TYK9_AMPQE</name>
<dbReference type="PANTHER" id="PTHR15665:SF1">
    <property type="entry name" value="PROTEIN ASTEROID HOMOLOG 1"/>
    <property type="match status" value="1"/>
</dbReference>
<dbReference type="EnsemblMetazoa" id="Aqu2.1.20594_001">
    <property type="protein sequence ID" value="Aqu2.1.20594_001"/>
    <property type="gene ID" value="Aqu2.1.20594"/>
</dbReference>
<dbReference type="OrthoDB" id="25987at2759"/>
<protein>
    <submittedName>
        <fullName evidence="1">Uncharacterized protein</fullName>
    </submittedName>
</protein>
<accession>A0A1X7TYK9</accession>
<organism evidence="1">
    <name type="scientific">Amphimedon queenslandica</name>
    <name type="common">Sponge</name>
    <dbReference type="NCBI Taxonomy" id="400682"/>
    <lineage>
        <taxon>Eukaryota</taxon>
        <taxon>Metazoa</taxon>
        <taxon>Porifera</taxon>
        <taxon>Demospongiae</taxon>
        <taxon>Heteroscleromorpha</taxon>
        <taxon>Haplosclerida</taxon>
        <taxon>Niphatidae</taxon>
        <taxon>Amphimedon</taxon>
    </lineage>
</organism>
<dbReference type="InParanoid" id="A0A1X7TYK9"/>
<dbReference type="PANTHER" id="PTHR15665">
    <property type="entry name" value="ASTEROID PROTEIN"/>
    <property type="match status" value="1"/>
</dbReference>
<dbReference type="InterPro" id="IPR026832">
    <property type="entry name" value="Asteroid"/>
</dbReference>
<sequence>MYTVDAISMEDAMKNTELETATGTPLPSWILEQYRAGCFSTSVLDPMILNKCIWLPATIDNPKKESSMKIGLPLRRHLYGLLKPYLKEQKVKEIMRVGNDMQHISVGPIKLEHQGLDQFETLCYIFEVLPDELGQFEDKWKLVALSLHYWSRNAEDLTWQQIDSLLFCFVICSSEEGRYIARELIHQCHFQGKRQFTDHQLDNLHSFSMWQCVYYEAMKLNDFLKRPLDFTSPAVMFDGKVCMLCAGLKESEFDKCHHFLDASSLGDTEVINESCIQACCLSKLGHCT</sequence>